<protein>
    <recommendedName>
        <fullName evidence="6 17">UDP-N-acetylmuramoylalanine--D-glutamate ligase</fullName>
        <ecNumber evidence="5 17">6.3.2.9</ecNumber>
    </recommendedName>
    <alternativeName>
        <fullName evidence="15 17">D-glutamic acid-adding enzyme</fullName>
    </alternativeName>
    <alternativeName>
        <fullName evidence="14 17">UDP-N-acetylmuramoyl-L-alanyl-D-glutamate synthetase</fullName>
    </alternativeName>
</protein>
<dbReference type="Pfam" id="PF02875">
    <property type="entry name" value="Mur_ligase_C"/>
    <property type="match status" value="1"/>
</dbReference>
<evidence type="ECO:0000256" key="18">
    <source>
        <dbReference type="RuleBase" id="RU003664"/>
    </source>
</evidence>
<feature type="domain" description="Mur ligase central" evidence="20">
    <location>
        <begin position="117"/>
        <end position="313"/>
    </location>
</feature>
<evidence type="ECO:0000256" key="6">
    <source>
        <dbReference type="ARBA" id="ARBA00015655"/>
    </source>
</evidence>
<dbReference type="Pfam" id="PF08245">
    <property type="entry name" value="Mur_ligase_M"/>
    <property type="match status" value="1"/>
</dbReference>
<evidence type="ECO:0000256" key="11">
    <source>
        <dbReference type="ARBA" id="ARBA00022960"/>
    </source>
</evidence>
<accession>A0A3A1VI96</accession>
<dbReference type="SUPFAM" id="SSF51984">
    <property type="entry name" value="MurCD N-terminal domain"/>
    <property type="match status" value="1"/>
</dbReference>
<comment type="function">
    <text evidence="1 17 18">Cell wall formation. Catalyzes the addition of glutamate to the nucleotide precursor UDP-N-acetylmuramoyl-L-alanine (UMA).</text>
</comment>
<evidence type="ECO:0000256" key="5">
    <source>
        <dbReference type="ARBA" id="ARBA00012212"/>
    </source>
</evidence>
<dbReference type="InterPro" id="IPR004101">
    <property type="entry name" value="Mur_ligase_C"/>
</dbReference>
<dbReference type="OrthoDB" id="9809796at2"/>
<dbReference type="PANTHER" id="PTHR43692">
    <property type="entry name" value="UDP-N-ACETYLMURAMOYLALANINE--D-GLUTAMATE LIGASE"/>
    <property type="match status" value="1"/>
</dbReference>
<evidence type="ECO:0000256" key="9">
    <source>
        <dbReference type="ARBA" id="ARBA00022741"/>
    </source>
</evidence>
<evidence type="ECO:0000256" key="8">
    <source>
        <dbReference type="ARBA" id="ARBA00022598"/>
    </source>
</evidence>
<sequence length="478" mass="51116">MNHPSTYRGKRVVVLGLARSGVSVAKLFHKLGAEVVVNDKKERDLCPEADELAALGISVICGGHPDDLIDDRTALLVKNPGIPYSAPPVRQAEELGVDIITEVEAAYWLSPAPIIGITGSNGKTTTTTLIGEILDAAGMKPIVAGNIGLPLCDAVQEVEADNWIVAELSSFQLKGTSAFRPRIALLLNLAETHLDYHGGMEDYVASKRKLFANQESGDTAILNWDDAVCRSIASELTAKVLPFSLYERLDEGLCVEPPYVKGQFDGESEPERQIVYRKRAEGGSEVTVIMPVDALGIPGRHNTANALAAIAAALAAGAAPEGIAEPLTRFKGVEHRLEFVCVRNGVSYYNDSKATNPTATTMSVRSLKGPIVLVAGGLDRGSDYMELLPVFKGLKGLVTLGETKEKLLRVADLAGLTKTQSVNAEKDAESTLREAVKQAAKLAEPGDIVLLSPACASWDMFASYEQRGSIFKQSAHTL</sequence>
<dbReference type="SUPFAM" id="SSF53244">
    <property type="entry name" value="MurD-like peptide ligases, peptide-binding domain"/>
    <property type="match status" value="1"/>
</dbReference>
<dbReference type="Proteomes" id="UP000266482">
    <property type="component" value="Unassembled WGS sequence"/>
</dbReference>
<dbReference type="SUPFAM" id="SSF53623">
    <property type="entry name" value="MurD-like peptide ligases, catalytic domain"/>
    <property type="match status" value="1"/>
</dbReference>
<comment type="similarity">
    <text evidence="4 17">Belongs to the MurCDEF family.</text>
</comment>
<dbReference type="GO" id="GO:0051301">
    <property type="term" value="P:cell division"/>
    <property type="evidence" value="ECO:0007669"/>
    <property type="project" value="UniProtKB-KW"/>
</dbReference>
<dbReference type="Gene3D" id="3.40.1190.10">
    <property type="entry name" value="Mur-like, catalytic domain"/>
    <property type="match status" value="1"/>
</dbReference>
<keyword evidence="10 17" id="KW-0067">ATP-binding</keyword>
<dbReference type="HAMAP" id="MF_00639">
    <property type="entry name" value="MurD"/>
    <property type="match status" value="1"/>
</dbReference>
<comment type="catalytic activity">
    <reaction evidence="16 17 18">
        <text>UDP-N-acetyl-alpha-D-muramoyl-L-alanine + D-glutamate + ATP = UDP-N-acetyl-alpha-D-muramoyl-L-alanyl-D-glutamate + ADP + phosphate + H(+)</text>
        <dbReference type="Rhea" id="RHEA:16429"/>
        <dbReference type="ChEBI" id="CHEBI:15378"/>
        <dbReference type="ChEBI" id="CHEBI:29986"/>
        <dbReference type="ChEBI" id="CHEBI:30616"/>
        <dbReference type="ChEBI" id="CHEBI:43474"/>
        <dbReference type="ChEBI" id="CHEBI:83898"/>
        <dbReference type="ChEBI" id="CHEBI:83900"/>
        <dbReference type="ChEBI" id="CHEBI:456216"/>
        <dbReference type="EC" id="6.3.2.9"/>
    </reaction>
</comment>
<dbReference type="Pfam" id="PF21799">
    <property type="entry name" value="MurD-like_N"/>
    <property type="match status" value="1"/>
</dbReference>
<dbReference type="InterPro" id="IPR036615">
    <property type="entry name" value="Mur_ligase_C_dom_sf"/>
</dbReference>
<evidence type="ECO:0000313" key="22">
    <source>
        <dbReference type="Proteomes" id="UP000266482"/>
    </source>
</evidence>
<dbReference type="PANTHER" id="PTHR43692:SF1">
    <property type="entry name" value="UDP-N-ACETYLMURAMOYLALANINE--D-GLUTAMATE LIGASE"/>
    <property type="match status" value="1"/>
</dbReference>
<dbReference type="GO" id="GO:0071555">
    <property type="term" value="P:cell wall organization"/>
    <property type="evidence" value="ECO:0007669"/>
    <property type="project" value="UniProtKB-KW"/>
</dbReference>
<dbReference type="InterPro" id="IPR036565">
    <property type="entry name" value="Mur-like_cat_sf"/>
</dbReference>
<keyword evidence="7 17" id="KW-0963">Cytoplasm</keyword>
<dbReference type="GO" id="GO:0008360">
    <property type="term" value="P:regulation of cell shape"/>
    <property type="evidence" value="ECO:0007669"/>
    <property type="project" value="UniProtKB-KW"/>
</dbReference>
<evidence type="ECO:0000256" key="1">
    <source>
        <dbReference type="ARBA" id="ARBA00002734"/>
    </source>
</evidence>
<evidence type="ECO:0000256" key="17">
    <source>
        <dbReference type="HAMAP-Rule" id="MF_00639"/>
    </source>
</evidence>
<evidence type="ECO:0000256" key="14">
    <source>
        <dbReference type="ARBA" id="ARBA00030398"/>
    </source>
</evidence>
<dbReference type="InterPro" id="IPR013221">
    <property type="entry name" value="Mur_ligase_cen"/>
</dbReference>
<dbReference type="Gene3D" id="3.90.190.20">
    <property type="entry name" value="Mur ligase, C-terminal domain"/>
    <property type="match status" value="1"/>
</dbReference>
<evidence type="ECO:0000259" key="20">
    <source>
        <dbReference type="Pfam" id="PF08245"/>
    </source>
</evidence>
<comment type="subcellular location">
    <subcellularLocation>
        <location evidence="2 17 18">Cytoplasm</location>
    </subcellularLocation>
</comment>
<evidence type="ECO:0000256" key="16">
    <source>
        <dbReference type="ARBA" id="ARBA00047632"/>
    </source>
</evidence>
<dbReference type="EC" id="6.3.2.9" evidence="5 17"/>
<dbReference type="UniPathway" id="UPA00219"/>
<evidence type="ECO:0000256" key="2">
    <source>
        <dbReference type="ARBA" id="ARBA00004496"/>
    </source>
</evidence>
<keyword evidence="17 18" id="KW-0131">Cell cycle</keyword>
<evidence type="ECO:0000256" key="3">
    <source>
        <dbReference type="ARBA" id="ARBA00004752"/>
    </source>
</evidence>
<keyword evidence="12 17" id="KW-0573">Peptidoglycan synthesis</keyword>
<evidence type="ECO:0000313" key="21">
    <source>
        <dbReference type="EMBL" id="RIX59336.1"/>
    </source>
</evidence>
<dbReference type="GO" id="GO:0005524">
    <property type="term" value="F:ATP binding"/>
    <property type="evidence" value="ECO:0007669"/>
    <property type="project" value="UniProtKB-UniRule"/>
</dbReference>
<keyword evidence="8 17" id="KW-0436">Ligase</keyword>
<keyword evidence="13 17" id="KW-0961">Cell wall biogenesis/degradation</keyword>
<evidence type="ECO:0000256" key="13">
    <source>
        <dbReference type="ARBA" id="ARBA00023316"/>
    </source>
</evidence>
<dbReference type="Gene3D" id="3.40.50.720">
    <property type="entry name" value="NAD(P)-binding Rossmann-like Domain"/>
    <property type="match status" value="1"/>
</dbReference>
<evidence type="ECO:0000256" key="12">
    <source>
        <dbReference type="ARBA" id="ARBA00022984"/>
    </source>
</evidence>
<dbReference type="NCBIfam" id="TIGR01087">
    <property type="entry name" value="murD"/>
    <property type="match status" value="1"/>
</dbReference>
<evidence type="ECO:0000259" key="19">
    <source>
        <dbReference type="Pfam" id="PF02875"/>
    </source>
</evidence>
<organism evidence="21 22">
    <name type="scientific">Paenibacillus nanensis</name>
    <dbReference type="NCBI Taxonomy" id="393251"/>
    <lineage>
        <taxon>Bacteria</taxon>
        <taxon>Bacillati</taxon>
        <taxon>Bacillota</taxon>
        <taxon>Bacilli</taxon>
        <taxon>Bacillales</taxon>
        <taxon>Paenibacillaceae</taxon>
        <taxon>Paenibacillus</taxon>
    </lineage>
</organism>
<feature type="domain" description="Mur ligase C-terminal" evidence="19">
    <location>
        <begin position="335"/>
        <end position="455"/>
    </location>
</feature>
<evidence type="ECO:0000256" key="7">
    <source>
        <dbReference type="ARBA" id="ARBA00022490"/>
    </source>
</evidence>
<dbReference type="InterPro" id="IPR005762">
    <property type="entry name" value="MurD"/>
</dbReference>
<dbReference type="AlphaFoldDB" id="A0A3A1VI96"/>
<dbReference type="GO" id="GO:0009252">
    <property type="term" value="P:peptidoglycan biosynthetic process"/>
    <property type="evidence" value="ECO:0007669"/>
    <property type="project" value="UniProtKB-UniRule"/>
</dbReference>
<dbReference type="EMBL" id="QXQA01000002">
    <property type="protein sequence ID" value="RIX59336.1"/>
    <property type="molecule type" value="Genomic_DNA"/>
</dbReference>
<reference evidence="21 22" key="1">
    <citation type="submission" date="2018-09" db="EMBL/GenBank/DDBJ databases">
        <title>Paenibacillus aracenensis nov. sp. isolated from a cave in southern Spain.</title>
        <authorList>
            <person name="Jurado V."/>
            <person name="Gutierrez-Patricio S."/>
            <person name="Gonzalez-Pimentel J.L."/>
            <person name="Miller A.Z."/>
            <person name="Laiz L."/>
            <person name="Saiz-Jimenez C."/>
        </authorList>
    </citation>
    <scope>NUCLEOTIDE SEQUENCE [LARGE SCALE GENOMIC DNA]</scope>
    <source>
        <strain evidence="21 22">DSM 22867</strain>
    </source>
</reference>
<dbReference type="GO" id="GO:0008764">
    <property type="term" value="F:UDP-N-acetylmuramoylalanine-D-glutamate ligase activity"/>
    <property type="evidence" value="ECO:0007669"/>
    <property type="project" value="UniProtKB-UniRule"/>
</dbReference>
<keyword evidence="11 17" id="KW-0133">Cell shape</keyword>
<evidence type="ECO:0000256" key="4">
    <source>
        <dbReference type="ARBA" id="ARBA00010416"/>
    </source>
</evidence>
<feature type="binding site" evidence="17">
    <location>
        <begin position="119"/>
        <end position="125"/>
    </location>
    <ligand>
        <name>ATP</name>
        <dbReference type="ChEBI" id="CHEBI:30616"/>
    </ligand>
</feature>
<keyword evidence="22" id="KW-1185">Reference proteome</keyword>
<keyword evidence="17 18" id="KW-0132">Cell division</keyword>
<keyword evidence="9 17" id="KW-0547">Nucleotide-binding</keyword>
<name>A0A3A1VI96_9BACL</name>
<dbReference type="RefSeq" id="WP_119598167.1">
    <property type="nucleotide sequence ID" value="NZ_QXQA01000002.1"/>
</dbReference>
<evidence type="ECO:0000256" key="10">
    <source>
        <dbReference type="ARBA" id="ARBA00022840"/>
    </source>
</evidence>
<dbReference type="GO" id="GO:0005737">
    <property type="term" value="C:cytoplasm"/>
    <property type="evidence" value="ECO:0007669"/>
    <property type="project" value="UniProtKB-SubCell"/>
</dbReference>
<evidence type="ECO:0000256" key="15">
    <source>
        <dbReference type="ARBA" id="ARBA00032324"/>
    </source>
</evidence>
<gene>
    <name evidence="17" type="primary">murD</name>
    <name evidence="21" type="ORF">D3P08_04055</name>
</gene>
<comment type="pathway">
    <text evidence="3 17 18">Cell wall biogenesis; peptidoglycan biosynthesis.</text>
</comment>
<proteinExistence type="inferred from homology"/>
<comment type="caution">
    <text evidence="21">The sequence shown here is derived from an EMBL/GenBank/DDBJ whole genome shotgun (WGS) entry which is preliminary data.</text>
</comment>